<evidence type="ECO:0000256" key="7">
    <source>
        <dbReference type="ARBA" id="ARBA00035190"/>
    </source>
</evidence>
<dbReference type="Proteomes" id="UP000792457">
    <property type="component" value="Unassembled WGS sequence"/>
</dbReference>
<dbReference type="FunFam" id="3.90.79.10:FF:000018">
    <property type="entry name" value="39S ribosomal protein L46, mitochondrial"/>
    <property type="match status" value="1"/>
</dbReference>
<dbReference type="AlphaFoldDB" id="A0A8K0NUM2"/>
<evidence type="ECO:0000259" key="9">
    <source>
        <dbReference type="Pfam" id="PF11788"/>
    </source>
</evidence>
<comment type="subcellular location">
    <subcellularLocation>
        <location evidence="1">Mitochondrion</location>
    </subcellularLocation>
</comment>
<reference evidence="10" key="2">
    <citation type="submission" date="2017-10" db="EMBL/GenBank/DDBJ databases">
        <title>Ladona fulva Genome sequencing and assembly.</title>
        <authorList>
            <person name="Murali S."/>
            <person name="Richards S."/>
            <person name="Bandaranaike D."/>
            <person name="Bellair M."/>
            <person name="Blankenburg K."/>
            <person name="Chao H."/>
            <person name="Dinh H."/>
            <person name="Doddapaneni H."/>
            <person name="Dugan-Rocha S."/>
            <person name="Elkadiri S."/>
            <person name="Gnanaolivu R."/>
            <person name="Hernandez B."/>
            <person name="Skinner E."/>
            <person name="Javaid M."/>
            <person name="Lee S."/>
            <person name="Li M."/>
            <person name="Ming W."/>
            <person name="Munidasa M."/>
            <person name="Muniz J."/>
            <person name="Nguyen L."/>
            <person name="Hughes D."/>
            <person name="Osuji N."/>
            <person name="Pu L.-L."/>
            <person name="Puazo M."/>
            <person name="Qu C."/>
            <person name="Quiroz J."/>
            <person name="Raj R."/>
            <person name="Weissenberger G."/>
            <person name="Xin Y."/>
            <person name="Zou X."/>
            <person name="Han Y."/>
            <person name="Worley K."/>
            <person name="Muzny D."/>
            <person name="Gibbs R."/>
        </authorList>
    </citation>
    <scope>NUCLEOTIDE SEQUENCE</scope>
    <source>
        <strain evidence="10">Sampled in the wild</strain>
    </source>
</reference>
<keyword evidence="6" id="KW-0687">Ribonucleoprotein</keyword>
<evidence type="ECO:0000313" key="10">
    <source>
        <dbReference type="EMBL" id="KAG8222262.1"/>
    </source>
</evidence>
<evidence type="ECO:0000256" key="5">
    <source>
        <dbReference type="ARBA" id="ARBA00023128"/>
    </source>
</evidence>
<comment type="similarity">
    <text evidence="2">Belongs to the mitochondrion-specific ribosomal protein mL46 family.</text>
</comment>
<name>A0A8K0NUM2_LADFU</name>
<keyword evidence="11" id="KW-1185">Reference proteome</keyword>
<dbReference type="PANTHER" id="PTHR13124">
    <property type="entry name" value="39S RIBOSOMAL PROTEIN L46, MITOCHONDRIAL PRECURSOR-RELATED"/>
    <property type="match status" value="1"/>
</dbReference>
<evidence type="ECO:0000256" key="8">
    <source>
        <dbReference type="ARBA" id="ARBA00035534"/>
    </source>
</evidence>
<dbReference type="InterPro" id="IPR033650">
    <property type="entry name" value="Ribosomal_mL46_NUDIX"/>
</dbReference>
<evidence type="ECO:0000256" key="3">
    <source>
        <dbReference type="ARBA" id="ARBA00022946"/>
    </source>
</evidence>
<feature type="domain" description="Large ribosomal subunit protein mL46 N-terminal" evidence="9">
    <location>
        <begin position="16"/>
        <end position="80"/>
    </location>
</feature>
<dbReference type="GO" id="GO:0005743">
    <property type="term" value="C:mitochondrial inner membrane"/>
    <property type="evidence" value="ECO:0007669"/>
    <property type="project" value="UniProtKB-ARBA"/>
</dbReference>
<dbReference type="Gene3D" id="3.90.79.10">
    <property type="entry name" value="Nucleoside Triphosphate Pyrophosphohydrolase"/>
    <property type="match status" value="1"/>
</dbReference>
<dbReference type="OrthoDB" id="194611at2759"/>
<accession>A0A8K0NUM2</accession>
<comment type="caution">
    <text evidence="10">The sequence shown here is derived from an EMBL/GenBank/DDBJ whole genome shotgun (WGS) entry which is preliminary data.</text>
</comment>
<keyword evidence="4" id="KW-0689">Ribosomal protein</keyword>
<evidence type="ECO:0000256" key="4">
    <source>
        <dbReference type="ARBA" id="ARBA00022980"/>
    </source>
</evidence>
<protein>
    <recommendedName>
        <fullName evidence="7">Large ribosomal subunit protein mL46</fullName>
    </recommendedName>
    <alternativeName>
        <fullName evidence="8">39S ribosomal protein L46, mitochondrial</fullName>
    </alternativeName>
</protein>
<dbReference type="InterPro" id="IPR015797">
    <property type="entry name" value="NUDIX_hydrolase-like_dom_sf"/>
</dbReference>
<proteinExistence type="inferred from homology"/>
<dbReference type="Pfam" id="PF11788">
    <property type="entry name" value="MRP-L46"/>
    <property type="match status" value="1"/>
</dbReference>
<keyword evidence="3" id="KW-0809">Transit peptide</keyword>
<evidence type="ECO:0000256" key="2">
    <source>
        <dbReference type="ARBA" id="ARBA00009070"/>
    </source>
</evidence>
<dbReference type="GO" id="GO:0005762">
    <property type="term" value="C:mitochondrial large ribosomal subunit"/>
    <property type="evidence" value="ECO:0007669"/>
    <property type="project" value="TreeGrafter"/>
</dbReference>
<gene>
    <name evidence="10" type="ORF">J437_LFUL001460</name>
</gene>
<keyword evidence="5" id="KW-0496">Mitochondrion</keyword>
<dbReference type="PANTHER" id="PTHR13124:SF12">
    <property type="entry name" value="LARGE RIBOSOMAL SUBUNIT PROTEIN ML46"/>
    <property type="match status" value="1"/>
</dbReference>
<dbReference type="InterPro" id="IPR021757">
    <property type="entry name" value="Ribosomal_mL46_N"/>
</dbReference>
<dbReference type="InterPro" id="IPR040008">
    <property type="entry name" value="Ribosomal_mL46"/>
</dbReference>
<dbReference type="CDD" id="cd04661">
    <property type="entry name" value="NUDIX_MRP_L46"/>
    <property type="match status" value="1"/>
</dbReference>
<dbReference type="GO" id="GO:0003735">
    <property type="term" value="F:structural constituent of ribosome"/>
    <property type="evidence" value="ECO:0007669"/>
    <property type="project" value="InterPro"/>
</dbReference>
<organism evidence="10 11">
    <name type="scientific">Ladona fulva</name>
    <name type="common">Scarce chaser dragonfly</name>
    <name type="synonym">Libellula fulva</name>
    <dbReference type="NCBI Taxonomy" id="123851"/>
    <lineage>
        <taxon>Eukaryota</taxon>
        <taxon>Metazoa</taxon>
        <taxon>Ecdysozoa</taxon>
        <taxon>Arthropoda</taxon>
        <taxon>Hexapoda</taxon>
        <taxon>Insecta</taxon>
        <taxon>Pterygota</taxon>
        <taxon>Palaeoptera</taxon>
        <taxon>Odonata</taxon>
        <taxon>Epiprocta</taxon>
        <taxon>Anisoptera</taxon>
        <taxon>Libelluloidea</taxon>
        <taxon>Libellulidae</taxon>
        <taxon>Ladona</taxon>
    </lineage>
</organism>
<reference evidence="10" key="1">
    <citation type="submission" date="2013-04" db="EMBL/GenBank/DDBJ databases">
        <authorList>
            <person name="Qu J."/>
            <person name="Murali S.C."/>
            <person name="Bandaranaike D."/>
            <person name="Bellair M."/>
            <person name="Blankenburg K."/>
            <person name="Chao H."/>
            <person name="Dinh H."/>
            <person name="Doddapaneni H."/>
            <person name="Downs B."/>
            <person name="Dugan-Rocha S."/>
            <person name="Elkadiri S."/>
            <person name="Gnanaolivu R.D."/>
            <person name="Hernandez B."/>
            <person name="Javaid M."/>
            <person name="Jayaseelan J.C."/>
            <person name="Lee S."/>
            <person name="Li M."/>
            <person name="Ming W."/>
            <person name="Munidasa M."/>
            <person name="Muniz J."/>
            <person name="Nguyen L."/>
            <person name="Ongeri F."/>
            <person name="Osuji N."/>
            <person name="Pu L.-L."/>
            <person name="Puazo M."/>
            <person name="Qu C."/>
            <person name="Quiroz J."/>
            <person name="Raj R."/>
            <person name="Weissenberger G."/>
            <person name="Xin Y."/>
            <person name="Zou X."/>
            <person name="Han Y."/>
            <person name="Richards S."/>
            <person name="Worley K."/>
            <person name="Muzny D."/>
            <person name="Gibbs R."/>
        </authorList>
    </citation>
    <scope>NUCLEOTIDE SEQUENCE</scope>
    <source>
        <strain evidence="10">Sampled in the wild</strain>
    </source>
</reference>
<dbReference type="EMBL" id="KZ308127">
    <property type="protein sequence ID" value="KAG8222262.1"/>
    <property type="molecule type" value="Genomic_DNA"/>
</dbReference>
<sequence>MAKNFSTTSKVTNEKWDLVGALVVERRPVIIKELTEIEKTFTDLLQQIEFEKSLKSDHEGDIDNIDLDGVNQQTAQDFKDMCKEELAKFNLAPRITESDKKNDLKSLDRCLDSHLLLLVEHKLGGTYNWIVPQSLHQEGEGLHETALRALEENCGGDLKVKLLGRVPWGFYKYKYPRDLREKGPVGAKVFFFKANYLSGQVKLAPKINKDFKWLESSKIFDVKPDAYSDSVSQFLLSCRR</sequence>
<evidence type="ECO:0000313" key="11">
    <source>
        <dbReference type="Proteomes" id="UP000792457"/>
    </source>
</evidence>
<evidence type="ECO:0000256" key="6">
    <source>
        <dbReference type="ARBA" id="ARBA00023274"/>
    </source>
</evidence>
<evidence type="ECO:0000256" key="1">
    <source>
        <dbReference type="ARBA" id="ARBA00004173"/>
    </source>
</evidence>
<dbReference type="SUPFAM" id="SSF55811">
    <property type="entry name" value="Nudix"/>
    <property type="match status" value="1"/>
</dbReference>